<protein>
    <submittedName>
        <fullName evidence="6">Glyoxylase, beta-lactamase superfamily II</fullName>
    </submittedName>
</protein>
<evidence type="ECO:0000256" key="1">
    <source>
        <dbReference type="ARBA" id="ARBA00007749"/>
    </source>
</evidence>
<dbReference type="InterPro" id="IPR036866">
    <property type="entry name" value="RibonucZ/Hydroxyglut_hydro"/>
</dbReference>
<keyword evidence="3" id="KW-0378">Hydrolase</keyword>
<comment type="similarity">
    <text evidence="1">Belongs to the metallo-beta-lactamase superfamily.</text>
</comment>
<evidence type="ECO:0000313" key="7">
    <source>
        <dbReference type="Proteomes" id="UP000184108"/>
    </source>
</evidence>
<dbReference type="RefSeq" id="WP_073175678.1">
    <property type="nucleotide sequence ID" value="NZ_FQVE01000009.1"/>
</dbReference>
<gene>
    <name evidence="6" type="ORF">SAMN02787073_5006</name>
</gene>
<reference evidence="7" key="1">
    <citation type="submission" date="2016-11" db="EMBL/GenBank/DDBJ databases">
        <authorList>
            <person name="Varghese N."/>
            <person name="Submissions S."/>
        </authorList>
    </citation>
    <scope>NUCLEOTIDE SEQUENCE [LARGE SCALE GENOMIC DNA]</scope>
    <source>
        <strain evidence="7">YR203</strain>
    </source>
</reference>
<evidence type="ECO:0000259" key="5">
    <source>
        <dbReference type="SMART" id="SM00849"/>
    </source>
</evidence>
<dbReference type="AlphaFoldDB" id="A0A1M5NII3"/>
<dbReference type="PANTHER" id="PTHR42978">
    <property type="entry name" value="QUORUM-QUENCHING LACTONASE YTNP-RELATED-RELATED"/>
    <property type="match status" value="1"/>
</dbReference>
<feature type="domain" description="Metallo-beta-lactamase" evidence="5">
    <location>
        <begin position="21"/>
        <end position="243"/>
    </location>
</feature>
<evidence type="ECO:0000256" key="3">
    <source>
        <dbReference type="ARBA" id="ARBA00022801"/>
    </source>
</evidence>
<dbReference type="Gene3D" id="3.60.15.10">
    <property type="entry name" value="Ribonuclease Z/Hydroxyacylglutathione hydrolase-like"/>
    <property type="match status" value="1"/>
</dbReference>
<dbReference type="GO" id="GO:0046872">
    <property type="term" value="F:metal ion binding"/>
    <property type="evidence" value="ECO:0007669"/>
    <property type="project" value="UniProtKB-KW"/>
</dbReference>
<dbReference type="SMART" id="SM00849">
    <property type="entry name" value="Lactamase_B"/>
    <property type="match status" value="1"/>
</dbReference>
<dbReference type="InterPro" id="IPR051013">
    <property type="entry name" value="MBL_superfamily_lactonases"/>
</dbReference>
<dbReference type="EMBL" id="FQVE01000009">
    <property type="protein sequence ID" value="SHG89376.1"/>
    <property type="molecule type" value="Genomic_DNA"/>
</dbReference>
<dbReference type="PANTHER" id="PTHR42978:SF3">
    <property type="entry name" value="BLR3078 PROTEIN"/>
    <property type="match status" value="1"/>
</dbReference>
<evidence type="ECO:0000313" key="6">
    <source>
        <dbReference type="EMBL" id="SHG89376.1"/>
    </source>
</evidence>
<dbReference type="Pfam" id="PF00753">
    <property type="entry name" value="Lactamase_B"/>
    <property type="match status" value="1"/>
</dbReference>
<dbReference type="InterPro" id="IPR001279">
    <property type="entry name" value="Metallo-B-lactamas"/>
</dbReference>
<proteinExistence type="inferred from homology"/>
<sequence length="251" mass="28485">MKRIHHLNCVKIVTPFNDNVTGHCLLIEEDAGLLLIDTGLGIQDIENPDERLGNDLIKAVGFELNDHDTAFRQIKALGLDPSAVKHCVISHLDPDHTGGLADFPDAKVHVSQEELKNFESGNPRYLPQHLNHHPDLKVYGASNEEWFGMEARRIHTEFETELFLIPLYGHTSGHCGVALKWEEKWILYAGDAYYIREELDNADHPAGNLAEARADDNTLRLASMEKIKKLIKEYPEIKVFGYHDQLEFSGW</sequence>
<dbReference type="GO" id="GO:0016787">
    <property type="term" value="F:hydrolase activity"/>
    <property type="evidence" value="ECO:0007669"/>
    <property type="project" value="UniProtKB-KW"/>
</dbReference>
<dbReference type="SUPFAM" id="SSF56281">
    <property type="entry name" value="Metallo-hydrolase/oxidoreductase"/>
    <property type="match status" value="1"/>
</dbReference>
<organism evidence="6 7">
    <name type="scientific">Chryseobacterium vrystaatense</name>
    <dbReference type="NCBI Taxonomy" id="307480"/>
    <lineage>
        <taxon>Bacteria</taxon>
        <taxon>Pseudomonadati</taxon>
        <taxon>Bacteroidota</taxon>
        <taxon>Flavobacteriia</taxon>
        <taxon>Flavobacteriales</taxon>
        <taxon>Weeksellaceae</taxon>
        <taxon>Chryseobacterium group</taxon>
        <taxon>Chryseobacterium</taxon>
    </lineage>
</organism>
<dbReference type="Proteomes" id="UP000184108">
    <property type="component" value="Unassembled WGS sequence"/>
</dbReference>
<name>A0A1M5NII3_9FLAO</name>
<evidence type="ECO:0000256" key="2">
    <source>
        <dbReference type="ARBA" id="ARBA00022723"/>
    </source>
</evidence>
<dbReference type="CDD" id="cd07742">
    <property type="entry name" value="metallo-hydrolase-like_MBL-fold"/>
    <property type="match status" value="1"/>
</dbReference>
<keyword evidence="2" id="KW-0479">Metal-binding</keyword>
<evidence type="ECO:0000256" key="4">
    <source>
        <dbReference type="ARBA" id="ARBA00022833"/>
    </source>
</evidence>
<keyword evidence="4" id="KW-0862">Zinc</keyword>
<accession>A0A1M5NII3</accession>